<proteinExistence type="predicted"/>
<gene>
    <name evidence="3" type="ORF">CHU92_01570</name>
</gene>
<feature type="domain" description="Antitoxin Xre-like helix-turn-helix" evidence="2">
    <location>
        <begin position="24"/>
        <end position="82"/>
    </location>
</feature>
<sequence>MDAFDLFNPETTYNATDDKNILSLIELVRNGIAFSSFVKLVESSAFDLNEWSSFLHLSERTMQRYKKEGRTFDVPQSEKILEITLLYRKGVEVFGSDTKFNAWLDTENLALGRIRPKELLDNSFGIGLIRDELTRIEHGVLS</sequence>
<dbReference type="Pfam" id="PF20432">
    <property type="entry name" value="Xre-like-HTH"/>
    <property type="match status" value="1"/>
</dbReference>
<evidence type="ECO:0000313" key="4">
    <source>
        <dbReference type="Proteomes" id="UP000216605"/>
    </source>
</evidence>
<dbReference type="InterPro" id="IPR046847">
    <property type="entry name" value="Xre-like_HTH"/>
</dbReference>
<dbReference type="RefSeq" id="WP_094411921.1">
    <property type="nucleotide sequence ID" value="NZ_NOXV01000122.1"/>
</dbReference>
<dbReference type="EMBL" id="NOXV01000122">
    <property type="protein sequence ID" value="OYQ46151.1"/>
    <property type="molecule type" value="Genomic_DNA"/>
</dbReference>
<dbReference type="GO" id="GO:0003677">
    <property type="term" value="F:DNA binding"/>
    <property type="evidence" value="ECO:0007669"/>
    <property type="project" value="InterPro"/>
</dbReference>
<feature type="domain" description="Antitoxin Xre/MbcA/ParS-like toxin-binding" evidence="1">
    <location>
        <begin position="91"/>
        <end position="139"/>
    </location>
</feature>
<dbReference type="Proteomes" id="UP000216605">
    <property type="component" value="Unassembled WGS sequence"/>
</dbReference>
<dbReference type="InterPro" id="IPR011979">
    <property type="entry name" value="Antitox_Xre"/>
</dbReference>
<keyword evidence="4" id="KW-1185">Reference proteome</keyword>
<evidence type="ECO:0000313" key="3">
    <source>
        <dbReference type="EMBL" id="OYQ46151.1"/>
    </source>
</evidence>
<dbReference type="NCBIfam" id="TIGR02293">
    <property type="entry name" value="TAS_TIGR02293"/>
    <property type="match status" value="1"/>
</dbReference>
<dbReference type="AlphaFoldDB" id="A0A255ZXM6"/>
<accession>A0A255ZXM6</accession>
<dbReference type="Pfam" id="PF09722">
    <property type="entry name" value="Xre_MbcA_ParS_C"/>
    <property type="match status" value="1"/>
</dbReference>
<evidence type="ECO:0000259" key="1">
    <source>
        <dbReference type="Pfam" id="PF09722"/>
    </source>
</evidence>
<reference evidence="3 4" key="1">
    <citation type="submission" date="2017-07" db="EMBL/GenBank/DDBJ databases">
        <title>Flavobacterium cyanobacteriorum sp. nov., isolated from cyanobacterial aggregates in a eutrophic lake.</title>
        <authorList>
            <person name="Cai H."/>
        </authorList>
    </citation>
    <scope>NUCLEOTIDE SEQUENCE [LARGE SCALE GENOMIC DNA]</scope>
    <source>
        <strain evidence="3 4">TH021</strain>
    </source>
</reference>
<dbReference type="OrthoDB" id="5770459at2"/>
<evidence type="ECO:0000259" key="2">
    <source>
        <dbReference type="Pfam" id="PF20432"/>
    </source>
</evidence>
<protein>
    <submittedName>
        <fullName evidence="3">Uncharacterized protein</fullName>
    </submittedName>
</protein>
<organism evidence="3 4">
    <name type="scientific">Flavobacterium cyanobacteriorum</name>
    <dbReference type="NCBI Taxonomy" id="2022802"/>
    <lineage>
        <taxon>Bacteria</taxon>
        <taxon>Pseudomonadati</taxon>
        <taxon>Bacteroidota</taxon>
        <taxon>Flavobacteriia</taxon>
        <taxon>Flavobacteriales</taxon>
        <taxon>Flavobacteriaceae</taxon>
        <taxon>Flavobacterium</taxon>
    </lineage>
</organism>
<name>A0A255ZXM6_9FLAO</name>
<comment type="caution">
    <text evidence="3">The sequence shown here is derived from an EMBL/GenBank/DDBJ whole genome shotgun (WGS) entry which is preliminary data.</text>
</comment>
<dbReference type="InterPro" id="IPR024467">
    <property type="entry name" value="Xre/MbcA/ParS-like_toxin-bd"/>
</dbReference>